<protein>
    <submittedName>
        <fullName evidence="1">Uncharacterized protein</fullName>
    </submittedName>
</protein>
<name>A0A6U6J1T5_9DINO</name>
<reference evidence="1" key="1">
    <citation type="submission" date="2021-01" db="EMBL/GenBank/DDBJ databases">
        <authorList>
            <person name="Corre E."/>
            <person name="Pelletier E."/>
            <person name="Niang G."/>
            <person name="Scheremetjew M."/>
            <person name="Finn R."/>
            <person name="Kale V."/>
            <person name="Holt S."/>
            <person name="Cochrane G."/>
            <person name="Meng A."/>
            <person name="Brown T."/>
            <person name="Cohen L."/>
        </authorList>
    </citation>
    <scope>NUCLEOTIDE SEQUENCE</scope>
    <source>
        <strain evidence="1">RCC3387</strain>
    </source>
</reference>
<sequence length="405" mass="44270">MDRIETELDPREAVQRSECSFMEVQKPSFDVCYKRRGTNVSHASVDSSDTCVAQMFDPENTECYIGRICYDIDSTSSTLVDTVTAGDTLDISSNEAVNSFLQPLDARASLEAFGSDGSFEPPLEAPAPLKFEEVAAFPPRLRDLLHITDSLWVSEPVDSLPMASVRAPDLLGKARPTLRAAHRPANRAYDRVTLLSLRGARDTDTAGAQEALCLPRARLLHQRPENPSFGHATSATVASRLESKAKLAVSGGLDAADVSDLDSVLSDASDLSRPSEIVVGPTGALSNPDERERLLVSAWSGFGGLNADQDLGNGFEQKIKMKSSADRLYLQDIILLSVLRPSGAPLSFGSVLHDPKQPVQGGSMQCRPCMFERWVGRCTKSWLCDFCHLHIGHKRTRRKQRVANE</sequence>
<proteinExistence type="predicted"/>
<organism evidence="1">
    <name type="scientific">Zooxanthella nutricula</name>
    <dbReference type="NCBI Taxonomy" id="1333877"/>
    <lineage>
        <taxon>Eukaryota</taxon>
        <taxon>Sar</taxon>
        <taxon>Alveolata</taxon>
        <taxon>Dinophyceae</taxon>
        <taxon>Peridiniales</taxon>
        <taxon>Peridiniales incertae sedis</taxon>
        <taxon>Zooxanthella</taxon>
    </lineage>
</organism>
<accession>A0A6U6J1T5</accession>
<dbReference type="EMBL" id="HBGW01016475">
    <property type="protein sequence ID" value="CAD9524314.1"/>
    <property type="molecule type" value="Transcribed_RNA"/>
</dbReference>
<dbReference type="AlphaFoldDB" id="A0A6U6J1T5"/>
<evidence type="ECO:0000313" key="1">
    <source>
        <dbReference type="EMBL" id="CAD9524314.1"/>
    </source>
</evidence>
<gene>
    <name evidence="1" type="ORF">BRAN1462_LOCUS10473</name>
</gene>